<name>A0ACC2HU20_9PLEO</name>
<organism evidence="1 2">
    <name type="scientific">Boeremia exigua</name>
    <dbReference type="NCBI Taxonomy" id="749465"/>
    <lineage>
        <taxon>Eukaryota</taxon>
        <taxon>Fungi</taxon>
        <taxon>Dikarya</taxon>
        <taxon>Ascomycota</taxon>
        <taxon>Pezizomycotina</taxon>
        <taxon>Dothideomycetes</taxon>
        <taxon>Pleosporomycetidae</taxon>
        <taxon>Pleosporales</taxon>
        <taxon>Pleosporineae</taxon>
        <taxon>Didymellaceae</taxon>
        <taxon>Boeremia</taxon>
    </lineage>
</organism>
<sequence>MAQGRDFASLPLELQSMVFELLPMSALKNARLACKTWNAPAAKVLWRETSIDLFAPRPFKHFLAVRSGGMLDNVRELSVTTGPWDSCSNPAISQGFCVARPCAFIEELANLSSWSGSVRGLVHTYPNTFGQPSEPLAFTGQLYRISSSYCRQSVSASVASEEYMNDDDSEILTDFLIKTKGLTKIVESVRAASHLPAAESLCSHAKSLQELQWVGCKMVSICDLEYLIANCTSLKRVVVDFWGLKEYVDNLSMPRPFSLQTSEAHYKVLAALSRISTLKRLSLHVLMLGYGSEPLDGERQWRYAQVAEGAVDCLANHGSNIEFLDFGSKYGRLEESEVDENGHSWPDYSYRKGSIMADTEGRQRFVKHTAIPIPVPEDASTTVSEHDINSLQCVSMYRVNTNMIRTIRALAILQVANRNIHLSASTILLTTSHTLRQLLVNLQHSLLLPSAHTRLAAAALIVLADLEARLALKLAIEVVAQDRHLPPLHNLNPKIQHCLSATTGNERRLTAASRVLRLQPGVGRLFSWQHAAVRCSDRRPYEFTSRLERRTVGPWPATMQASNSASSHAFTIQCLCKRLPVQASRVPLQPDNVRKAAETLEPSSNTTTPSPVCLPPSLRSRDQAFAAFGDNTQTLMCSLQRTTATRFDLPERRRLKWTR</sequence>
<proteinExistence type="predicted"/>
<evidence type="ECO:0000313" key="2">
    <source>
        <dbReference type="Proteomes" id="UP001153331"/>
    </source>
</evidence>
<dbReference type="EMBL" id="JAPHNI010001130">
    <property type="protein sequence ID" value="KAJ8106579.1"/>
    <property type="molecule type" value="Genomic_DNA"/>
</dbReference>
<comment type="caution">
    <text evidence="1">The sequence shown here is derived from an EMBL/GenBank/DDBJ whole genome shotgun (WGS) entry which is preliminary data.</text>
</comment>
<gene>
    <name evidence="1" type="ORF">OPT61_g9440</name>
</gene>
<accession>A0ACC2HU20</accession>
<dbReference type="Proteomes" id="UP001153331">
    <property type="component" value="Unassembled WGS sequence"/>
</dbReference>
<protein>
    <submittedName>
        <fullName evidence="1">Uncharacterized protein</fullName>
    </submittedName>
</protein>
<keyword evidence="2" id="KW-1185">Reference proteome</keyword>
<evidence type="ECO:0000313" key="1">
    <source>
        <dbReference type="EMBL" id="KAJ8106579.1"/>
    </source>
</evidence>
<reference evidence="1" key="1">
    <citation type="submission" date="2022-11" db="EMBL/GenBank/DDBJ databases">
        <title>Genome Sequence of Boeremia exigua.</title>
        <authorList>
            <person name="Buettner E."/>
        </authorList>
    </citation>
    <scope>NUCLEOTIDE SEQUENCE</scope>
    <source>
        <strain evidence="1">CU02</strain>
    </source>
</reference>